<dbReference type="Pfam" id="PF00808">
    <property type="entry name" value="CBFD_NFYB_HMF"/>
    <property type="match status" value="1"/>
</dbReference>
<sequence>MPYNNTPIAPSKEVTGTVSLPLARVQKIIQADPERLTVTKNASFAIALATEMMIQHLAVTTHNVVKTERKPRRNIQYRDVSGAVSKTDNLEFLVDVVPKTVTYGAYKKRRAAEEAEGGRAREAGEAGAPGARGKIGGVGKAKESEGSVKTGAPVVERQTGPLPPITTPAAPLSDILSPQPPSTTTATTATPQDLQPRPLLDPLSRNEVVPPVPETEAMDIDDSAPERVPDSEGEEDPAAMQIEMEMRGPIRGVNGVAPAAAAAAPPPPPPQQPQPQQPPRISSGGFTAINGR</sequence>
<evidence type="ECO:0000256" key="1">
    <source>
        <dbReference type="ARBA" id="ARBA00004123"/>
    </source>
</evidence>
<dbReference type="SUPFAM" id="SSF47113">
    <property type="entry name" value="Histone-fold"/>
    <property type="match status" value="1"/>
</dbReference>
<organism evidence="5 6">
    <name type="scientific">Curvularia kusanoi</name>
    <name type="common">Cochliobolus kusanoi</name>
    <dbReference type="NCBI Taxonomy" id="90978"/>
    <lineage>
        <taxon>Eukaryota</taxon>
        <taxon>Fungi</taxon>
        <taxon>Dikarya</taxon>
        <taxon>Ascomycota</taxon>
        <taxon>Pezizomycotina</taxon>
        <taxon>Dothideomycetes</taxon>
        <taxon>Pleosporomycetidae</taxon>
        <taxon>Pleosporales</taxon>
        <taxon>Pleosporineae</taxon>
        <taxon>Pleosporaceae</taxon>
        <taxon>Curvularia</taxon>
    </lineage>
</organism>
<evidence type="ECO:0000256" key="2">
    <source>
        <dbReference type="ARBA" id="ARBA00023242"/>
    </source>
</evidence>
<feature type="domain" description="Transcription factor CBF/NF-Y/archaeal histone" evidence="4">
    <location>
        <begin position="19"/>
        <end position="84"/>
    </location>
</feature>
<protein>
    <recommendedName>
        <fullName evidence="4">Transcription factor CBF/NF-Y/archaeal histone domain-containing protein</fullName>
    </recommendedName>
</protein>
<dbReference type="OrthoDB" id="636685at2759"/>
<dbReference type="PANTHER" id="PTHR10252">
    <property type="entry name" value="HISTONE-LIKE TRANSCRIPTION FACTOR CCAAT-RELATED"/>
    <property type="match status" value="1"/>
</dbReference>
<dbReference type="EMBL" id="SWKU01000009">
    <property type="protein sequence ID" value="KAF3003793.1"/>
    <property type="molecule type" value="Genomic_DNA"/>
</dbReference>
<proteinExistence type="predicted"/>
<dbReference type="Proteomes" id="UP000801428">
    <property type="component" value="Unassembled WGS sequence"/>
</dbReference>
<accession>A0A9P4WC34</accession>
<feature type="compositionally biased region" description="Pro residues" evidence="3">
    <location>
        <begin position="264"/>
        <end position="278"/>
    </location>
</feature>
<dbReference type="PANTHER" id="PTHR10252:SF54">
    <property type="entry name" value="CHROMATIN ACCESSIBILITY COMPLEX PROTEIN 1"/>
    <property type="match status" value="1"/>
</dbReference>
<reference evidence="5" key="1">
    <citation type="submission" date="2019-04" db="EMBL/GenBank/DDBJ databases">
        <title>Sequencing of skin fungus with MAO and IRED activity.</title>
        <authorList>
            <person name="Marsaioli A.J."/>
            <person name="Bonatto J.M.C."/>
            <person name="Reis Junior O."/>
        </authorList>
    </citation>
    <scope>NUCLEOTIDE SEQUENCE</scope>
    <source>
        <strain evidence="5">30M1</strain>
    </source>
</reference>
<evidence type="ECO:0000256" key="3">
    <source>
        <dbReference type="SAM" id="MobiDB-lite"/>
    </source>
</evidence>
<comment type="subcellular location">
    <subcellularLocation>
        <location evidence="1">Nucleus</location>
    </subcellularLocation>
</comment>
<name>A0A9P4WC34_CURKU</name>
<dbReference type="GO" id="GO:0008623">
    <property type="term" value="C:CHRAC"/>
    <property type="evidence" value="ECO:0007669"/>
    <property type="project" value="TreeGrafter"/>
</dbReference>
<evidence type="ECO:0000313" key="6">
    <source>
        <dbReference type="Proteomes" id="UP000801428"/>
    </source>
</evidence>
<dbReference type="InterPro" id="IPR050568">
    <property type="entry name" value="Transcr_DNA_Rep_Reg"/>
</dbReference>
<comment type="caution">
    <text evidence="5">The sequence shown here is derived from an EMBL/GenBank/DDBJ whole genome shotgun (WGS) entry which is preliminary data.</text>
</comment>
<feature type="compositionally biased region" description="Basic and acidic residues" evidence="3">
    <location>
        <begin position="111"/>
        <end position="124"/>
    </location>
</feature>
<feature type="region of interest" description="Disordered" evidence="3">
    <location>
        <begin position="109"/>
        <end position="292"/>
    </location>
</feature>
<dbReference type="GO" id="GO:0006261">
    <property type="term" value="P:DNA-templated DNA replication"/>
    <property type="evidence" value="ECO:0007669"/>
    <property type="project" value="TreeGrafter"/>
</dbReference>
<evidence type="ECO:0000313" key="5">
    <source>
        <dbReference type="EMBL" id="KAF3003793.1"/>
    </source>
</evidence>
<evidence type="ECO:0000259" key="4">
    <source>
        <dbReference type="Pfam" id="PF00808"/>
    </source>
</evidence>
<dbReference type="AlphaFoldDB" id="A0A9P4WC34"/>
<keyword evidence="6" id="KW-1185">Reference proteome</keyword>
<dbReference type="InterPro" id="IPR003958">
    <property type="entry name" value="CBFA_NFYB_domain"/>
</dbReference>
<feature type="compositionally biased region" description="Low complexity" evidence="3">
    <location>
        <begin position="182"/>
        <end position="203"/>
    </location>
</feature>
<dbReference type="GO" id="GO:0046982">
    <property type="term" value="F:protein heterodimerization activity"/>
    <property type="evidence" value="ECO:0007669"/>
    <property type="project" value="InterPro"/>
</dbReference>
<dbReference type="InterPro" id="IPR009072">
    <property type="entry name" value="Histone-fold"/>
</dbReference>
<dbReference type="Gene3D" id="1.10.20.10">
    <property type="entry name" value="Histone, subunit A"/>
    <property type="match status" value="1"/>
</dbReference>
<dbReference type="CDD" id="cd23645">
    <property type="entry name" value="HFD_Dpb3-like"/>
    <property type="match status" value="1"/>
</dbReference>
<keyword evidence="2" id="KW-0539">Nucleus</keyword>
<gene>
    <name evidence="5" type="ORF">E8E13_010201</name>
</gene>